<dbReference type="Proteomes" id="UP000072618">
    <property type="component" value="Unassembled WGS sequence"/>
</dbReference>
<organism evidence="2 3">
    <name type="scientific">Streptococcus suis</name>
    <dbReference type="NCBI Taxonomy" id="1307"/>
    <lineage>
        <taxon>Bacteria</taxon>
        <taxon>Bacillati</taxon>
        <taxon>Bacillota</taxon>
        <taxon>Bacilli</taxon>
        <taxon>Lactobacillales</taxon>
        <taxon>Streptococcaceae</taxon>
        <taxon>Streptococcus</taxon>
    </lineage>
</organism>
<evidence type="ECO:0000313" key="3">
    <source>
        <dbReference type="Proteomes" id="UP000072618"/>
    </source>
</evidence>
<evidence type="ECO:0000256" key="1">
    <source>
        <dbReference type="SAM" id="Phobius"/>
    </source>
</evidence>
<protein>
    <recommendedName>
        <fullName evidence="4">Holin</fullName>
    </recommendedName>
</protein>
<name>A0A116KQ24_STRSU</name>
<dbReference type="RefSeq" id="WP_044672953.1">
    <property type="nucleotide sequence ID" value="NZ_CEEO01000004.1"/>
</dbReference>
<evidence type="ECO:0000313" key="2">
    <source>
        <dbReference type="EMBL" id="CYU33122.1"/>
    </source>
</evidence>
<gene>
    <name evidence="2" type="ORF">ERS132394_00218</name>
</gene>
<feature type="transmembrane region" description="Helical" evidence="1">
    <location>
        <begin position="39"/>
        <end position="57"/>
    </location>
</feature>
<sequence>MKKINKAIMVEITCTILFILYGIATILSDIGVIPFSEPIPLTIVICIYLGILGNIETNRLNSENDKNGHSLQNIDRS</sequence>
<feature type="transmembrane region" description="Helical" evidence="1">
    <location>
        <begin position="7"/>
        <end position="27"/>
    </location>
</feature>
<proteinExistence type="predicted"/>
<keyword evidence="1" id="KW-0472">Membrane</keyword>
<dbReference type="AlphaFoldDB" id="A0A116KQ24"/>
<keyword evidence="1" id="KW-1133">Transmembrane helix</keyword>
<keyword evidence="1" id="KW-0812">Transmembrane</keyword>
<dbReference type="EMBL" id="FIGJ01000002">
    <property type="protein sequence ID" value="CYU33122.1"/>
    <property type="molecule type" value="Genomic_DNA"/>
</dbReference>
<reference evidence="2 3" key="1">
    <citation type="submission" date="2016-02" db="EMBL/GenBank/DDBJ databases">
        <authorList>
            <consortium name="Pathogen Informatics"/>
        </authorList>
    </citation>
    <scope>NUCLEOTIDE SEQUENCE [LARGE SCALE GENOMIC DNA]</scope>
    <source>
        <strain evidence="2 3">LSS32</strain>
    </source>
</reference>
<accession>A0A116KQ24</accession>
<evidence type="ECO:0008006" key="4">
    <source>
        <dbReference type="Google" id="ProtNLM"/>
    </source>
</evidence>